<protein>
    <submittedName>
        <fullName evidence="6">Winged helix-turn-helix domain-containing protein</fullName>
    </submittedName>
</protein>
<keyword evidence="3" id="KW-0804">Transcription</keyword>
<keyword evidence="1" id="KW-0805">Transcription regulation</keyword>
<gene>
    <name evidence="6" type="ORF">JZO85_06055</name>
</gene>
<evidence type="ECO:0000313" key="6">
    <source>
        <dbReference type="EMBL" id="MBO0451825.1"/>
    </source>
</evidence>
<evidence type="ECO:0000313" key="7">
    <source>
        <dbReference type="Proteomes" id="UP000664495"/>
    </source>
</evidence>
<dbReference type="Proteomes" id="UP000664495">
    <property type="component" value="Unassembled WGS sequence"/>
</dbReference>
<dbReference type="SUPFAM" id="SSF46894">
    <property type="entry name" value="C-terminal effector domain of the bipartite response regulators"/>
    <property type="match status" value="1"/>
</dbReference>
<dbReference type="Pfam" id="PF00486">
    <property type="entry name" value="Trans_reg_C"/>
    <property type="match status" value="1"/>
</dbReference>
<sequence>MAEILILTKNSLAEQPLQNTLQRLNDEVYCSSRLFFEIDRCSDLFSFFSLVILSDSISTIEISHYWSSLKKSKLPIIRKGNKALVRQSDYDWMIEEIDDWIEDPMSAAEIVDMVTKYTIKPKETVTSKGGSSTDPSPYSDVSYYQFVSSLSSKEQQFLLRMYEAQGETVSREQLCERLWNREPTNSSLCQLSTIVHRLKNKLSLVGLNEQDIKTLWGKGYFIEPTLHSFLEKYEFH</sequence>
<evidence type="ECO:0000256" key="3">
    <source>
        <dbReference type="ARBA" id="ARBA00023163"/>
    </source>
</evidence>
<organism evidence="6 7">
    <name type="scientific">Candidatus Enterococcus murrayae</name>
    <dbReference type="NCBI Taxonomy" id="2815321"/>
    <lineage>
        <taxon>Bacteria</taxon>
        <taxon>Bacillati</taxon>
        <taxon>Bacillota</taxon>
        <taxon>Bacilli</taxon>
        <taxon>Lactobacillales</taxon>
        <taxon>Enterococcaceae</taxon>
        <taxon>Enterococcus</taxon>
    </lineage>
</organism>
<name>A0ABS3HED9_9ENTE</name>
<keyword evidence="7" id="KW-1185">Reference proteome</keyword>
<evidence type="ECO:0000256" key="4">
    <source>
        <dbReference type="PROSITE-ProRule" id="PRU01091"/>
    </source>
</evidence>
<evidence type="ECO:0000256" key="2">
    <source>
        <dbReference type="ARBA" id="ARBA00023125"/>
    </source>
</evidence>
<dbReference type="CDD" id="cd00383">
    <property type="entry name" value="trans_reg_C"/>
    <property type="match status" value="1"/>
</dbReference>
<feature type="domain" description="OmpR/PhoB-type" evidence="5">
    <location>
        <begin position="114"/>
        <end position="224"/>
    </location>
</feature>
<dbReference type="PROSITE" id="PS51755">
    <property type="entry name" value="OMPR_PHOB"/>
    <property type="match status" value="1"/>
</dbReference>
<dbReference type="Gene3D" id="1.10.10.10">
    <property type="entry name" value="Winged helix-like DNA-binding domain superfamily/Winged helix DNA-binding domain"/>
    <property type="match status" value="1"/>
</dbReference>
<dbReference type="InterPro" id="IPR001867">
    <property type="entry name" value="OmpR/PhoB-type_DNA-bd"/>
</dbReference>
<proteinExistence type="predicted"/>
<reference evidence="6 7" key="1">
    <citation type="submission" date="2021-03" db="EMBL/GenBank/DDBJ databases">
        <title>Enterococcal diversity collection.</title>
        <authorList>
            <person name="Gilmore M.S."/>
            <person name="Schwartzman J."/>
            <person name="Van Tyne D."/>
            <person name="Martin M."/>
            <person name="Earl A.M."/>
            <person name="Manson A.L."/>
            <person name="Straub T."/>
            <person name="Salamzade R."/>
            <person name="Saavedra J."/>
            <person name="Lebreton F."/>
            <person name="Prichula J."/>
            <person name="Schaufler K."/>
            <person name="Gaca A."/>
            <person name="Sgardioli B."/>
            <person name="Wagenaar J."/>
            <person name="Strong T."/>
        </authorList>
    </citation>
    <scope>NUCLEOTIDE SEQUENCE [LARGE SCALE GENOMIC DNA]</scope>
    <source>
        <strain evidence="6 7">MJM16</strain>
    </source>
</reference>
<dbReference type="SMART" id="SM00862">
    <property type="entry name" value="Trans_reg_C"/>
    <property type="match status" value="1"/>
</dbReference>
<accession>A0ABS3HED9</accession>
<feature type="DNA-binding region" description="OmpR/PhoB-type" evidence="4">
    <location>
        <begin position="114"/>
        <end position="224"/>
    </location>
</feature>
<evidence type="ECO:0000256" key="1">
    <source>
        <dbReference type="ARBA" id="ARBA00023015"/>
    </source>
</evidence>
<keyword evidence="2 4" id="KW-0238">DNA-binding</keyword>
<comment type="caution">
    <text evidence="6">The sequence shown here is derived from an EMBL/GenBank/DDBJ whole genome shotgun (WGS) entry which is preliminary data.</text>
</comment>
<dbReference type="InterPro" id="IPR016032">
    <property type="entry name" value="Sig_transdc_resp-reg_C-effctor"/>
</dbReference>
<evidence type="ECO:0000259" key="5">
    <source>
        <dbReference type="PROSITE" id="PS51755"/>
    </source>
</evidence>
<dbReference type="InterPro" id="IPR036388">
    <property type="entry name" value="WH-like_DNA-bd_sf"/>
</dbReference>
<dbReference type="RefSeq" id="WP_207107606.1">
    <property type="nucleotide sequence ID" value="NZ_JAFLVR010000012.1"/>
</dbReference>
<dbReference type="EMBL" id="JAFLVR010000012">
    <property type="protein sequence ID" value="MBO0451825.1"/>
    <property type="molecule type" value="Genomic_DNA"/>
</dbReference>